<reference evidence="1" key="2">
    <citation type="submission" date="2015-03" db="EMBL/GenBank/DDBJ databases">
        <title>Genome sequence of Pseudoalteromonas citrea.</title>
        <authorList>
            <person name="Xie B.-B."/>
            <person name="Rong J.-C."/>
            <person name="Qin Q.-L."/>
            <person name="Zhang Y.-Z."/>
        </authorList>
    </citation>
    <scope>NUCLEOTIDE SEQUENCE</scope>
    <source>
        <strain evidence="1">DSM 8771</strain>
    </source>
</reference>
<reference evidence="1" key="1">
    <citation type="journal article" date="2012" name="J. Bacteriol.">
        <title>Genome sequences of type strains of seven species of the marine bacterium Pseudoalteromonas.</title>
        <authorList>
            <person name="Xie B.B."/>
            <person name="Shu Y.L."/>
            <person name="Qin Q.L."/>
            <person name="Rong J.C."/>
            <person name="Zhang X.Y."/>
            <person name="Chen X.L."/>
            <person name="Shi M."/>
            <person name="He H.L."/>
            <person name="Zhou B.C."/>
            <person name="Zhang Y.Z."/>
        </authorList>
    </citation>
    <scope>NUCLEOTIDE SEQUENCE</scope>
    <source>
        <strain evidence="1">DSM 8771</strain>
    </source>
</reference>
<organism evidence="1 2">
    <name type="scientific">Pseudoalteromonas citrea</name>
    <dbReference type="NCBI Taxonomy" id="43655"/>
    <lineage>
        <taxon>Bacteria</taxon>
        <taxon>Pseudomonadati</taxon>
        <taxon>Pseudomonadota</taxon>
        <taxon>Gammaproteobacteria</taxon>
        <taxon>Alteromonadales</taxon>
        <taxon>Pseudoalteromonadaceae</taxon>
        <taxon>Pseudoalteromonas</taxon>
    </lineage>
</organism>
<dbReference type="EMBL" id="AHBZ03000027">
    <property type="protein sequence ID" value="KAF7764683.1"/>
    <property type="molecule type" value="Genomic_DNA"/>
</dbReference>
<proteinExistence type="predicted"/>
<gene>
    <name evidence="1" type="ORF">PCIT_b0729</name>
</gene>
<dbReference type="Proteomes" id="UP000016487">
    <property type="component" value="Unassembled WGS sequence"/>
</dbReference>
<protein>
    <recommendedName>
        <fullName evidence="3">TniQ protein</fullName>
    </recommendedName>
</protein>
<accession>A0AAD4AF29</accession>
<evidence type="ECO:0000313" key="2">
    <source>
        <dbReference type="Proteomes" id="UP000016487"/>
    </source>
</evidence>
<comment type="caution">
    <text evidence="1">The sequence shown here is derived from an EMBL/GenBank/DDBJ whole genome shotgun (WGS) entry which is preliminary data.</text>
</comment>
<evidence type="ECO:0008006" key="3">
    <source>
        <dbReference type="Google" id="ProtNLM"/>
    </source>
</evidence>
<sequence length="557" mass="64161">MLPLRIDFSLTIHPAYYLLKVASMHGYADLKDMINAHGFRFPSKLDGNLESYNQIIKATTGIESDLKELQGFEYDKSRYLTSLIYKGVNICPTCLDEGHVDFDTRYLTTTYCDVHQCKTVQTCNHCSEELQWDNELLKGLCSHCGNKLQTQYSETPAYITFMENLDKEMIPLLLDDLSLAVGFVLRPFDIVPERVNRNSLKKWEHILEVALSLLTNARKIENWLANIRANTRFTDYRSIYAGPRFMIRNAKMEWPIFKQVLAETNINECISVAEELSSISPKDFGIKPSWKTKGLNETEQDELAQSKTPVDTLADVLSCNVNEANLIIKNGFLKTLRSAKTGVTAQVDIRELNAIVLKVDFQENETFANNLLSNDFLKLFYCDLADVFEMVRNTPKIFTQSKSTDGFFKRLKVNDTRQFLKTILSIYEGRLDEKVTEAEAVTLFGFTQKDLKALWQQELAYSLPWQQGATYFRIRDIENIENKVFNLKRYCLVRNIDFGNLKAEMSKSNIDPIVGDSFYQCKTQAITYIKEGKSIQPIRTFKTKRLNNWPFQQIQPA</sequence>
<dbReference type="RefSeq" id="WP_010365374.1">
    <property type="nucleotide sequence ID" value="NZ_AHBZ03000027.1"/>
</dbReference>
<evidence type="ECO:0000313" key="1">
    <source>
        <dbReference type="EMBL" id="KAF7764683.1"/>
    </source>
</evidence>
<name>A0AAD4AF29_9GAMM</name>
<dbReference type="AlphaFoldDB" id="A0AAD4AF29"/>